<feature type="signal peptide" evidence="1">
    <location>
        <begin position="1"/>
        <end position="18"/>
    </location>
</feature>
<feature type="chain" id="PRO_5018643226" evidence="1">
    <location>
        <begin position="19"/>
        <end position="165"/>
    </location>
</feature>
<dbReference type="KEGG" id="cam:101489855"/>
<dbReference type="eggNOG" id="ENOG502S38Z">
    <property type="taxonomic scope" value="Eukaryota"/>
</dbReference>
<dbReference type="PANTHER" id="PTHR33544:SF14">
    <property type="entry name" value="PROTEIN, PUTATIVE-RELATED"/>
    <property type="match status" value="1"/>
</dbReference>
<reference evidence="3" key="2">
    <citation type="submission" date="2025-08" db="UniProtKB">
        <authorList>
            <consortium name="RefSeq"/>
        </authorList>
    </citation>
    <scope>IDENTIFICATION</scope>
    <source>
        <tissue evidence="3">Etiolated seedlings</tissue>
    </source>
</reference>
<keyword evidence="1" id="KW-0732">Signal</keyword>
<proteinExistence type="predicted"/>
<dbReference type="GeneID" id="101489855"/>
<dbReference type="AlphaFoldDB" id="A0A1S2YIQ9"/>
<protein>
    <submittedName>
        <fullName evidence="3">Uncharacterized protein LOC101489855 isoform X1</fullName>
    </submittedName>
</protein>
<dbReference type="RefSeq" id="XP_004505091.2">
    <property type="nucleotide sequence ID" value="XM_004505034.3"/>
</dbReference>
<keyword evidence="2" id="KW-1185">Reference proteome</keyword>
<reference evidence="2" key="1">
    <citation type="journal article" date="2013" name="Nat. Biotechnol.">
        <title>Draft genome sequence of chickpea (Cicer arietinum) provides a resource for trait improvement.</title>
        <authorList>
            <person name="Varshney R.K."/>
            <person name="Song C."/>
            <person name="Saxena R.K."/>
            <person name="Azam S."/>
            <person name="Yu S."/>
            <person name="Sharpe A.G."/>
            <person name="Cannon S."/>
            <person name="Baek J."/>
            <person name="Rosen B.D."/>
            <person name="Tar'an B."/>
            <person name="Millan T."/>
            <person name="Zhang X."/>
            <person name="Ramsay L.D."/>
            <person name="Iwata A."/>
            <person name="Wang Y."/>
            <person name="Nelson W."/>
            <person name="Farmer A.D."/>
            <person name="Gaur P.M."/>
            <person name="Soderlund C."/>
            <person name="Penmetsa R.V."/>
            <person name="Xu C."/>
            <person name="Bharti A.K."/>
            <person name="He W."/>
            <person name="Winter P."/>
            <person name="Zhao S."/>
            <person name="Hane J.K."/>
            <person name="Carrasquilla-Garcia N."/>
            <person name="Condie J.A."/>
            <person name="Upadhyaya H.D."/>
            <person name="Luo M.C."/>
            <person name="Thudi M."/>
            <person name="Gowda C.L."/>
            <person name="Singh N.P."/>
            <person name="Lichtenzveig J."/>
            <person name="Gali K.K."/>
            <person name="Rubio J."/>
            <person name="Nadarajan N."/>
            <person name="Dolezel J."/>
            <person name="Bansal K.C."/>
            <person name="Xu X."/>
            <person name="Edwards D."/>
            <person name="Zhang G."/>
            <person name="Kahl G."/>
            <person name="Gil J."/>
            <person name="Singh K.B."/>
            <person name="Datta S.K."/>
            <person name="Jackson S.A."/>
            <person name="Wang J."/>
            <person name="Cook D.R."/>
        </authorList>
    </citation>
    <scope>NUCLEOTIDE SEQUENCE [LARGE SCALE GENOMIC DNA]</scope>
    <source>
        <strain evidence="2">cv. CDC Frontier</strain>
    </source>
</reference>
<organism evidence="2 3">
    <name type="scientific">Cicer arietinum</name>
    <name type="common">Chickpea</name>
    <name type="synonym">Garbanzo</name>
    <dbReference type="NCBI Taxonomy" id="3827"/>
    <lineage>
        <taxon>Eukaryota</taxon>
        <taxon>Viridiplantae</taxon>
        <taxon>Streptophyta</taxon>
        <taxon>Embryophyta</taxon>
        <taxon>Tracheophyta</taxon>
        <taxon>Spermatophyta</taxon>
        <taxon>Magnoliopsida</taxon>
        <taxon>eudicotyledons</taxon>
        <taxon>Gunneridae</taxon>
        <taxon>Pentapetalae</taxon>
        <taxon>rosids</taxon>
        <taxon>fabids</taxon>
        <taxon>Fabales</taxon>
        <taxon>Fabaceae</taxon>
        <taxon>Papilionoideae</taxon>
        <taxon>50 kb inversion clade</taxon>
        <taxon>NPAAA clade</taxon>
        <taxon>Hologalegina</taxon>
        <taxon>IRL clade</taxon>
        <taxon>Cicereae</taxon>
        <taxon>Cicer</taxon>
    </lineage>
</organism>
<sequence>MPSFFLHFLLASIQLLYHIYINNDEMPIGWPFGLGFLNMRLRVVESSLPATLVEPYSLSLHIPSTSFSSFSSSNLDTESTASFYNDKSVSLGHLIGIRPSERRSLYFPNALRFEEREKKQLTKVSCCSDTSKAHEDHDMSCAIFIHTLLHPLLKISKISKKNSRN</sequence>
<dbReference type="PaxDb" id="3827-XP_004505091.1"/>
<gene>
    <name evidence="3" type="primary">LOC101489855</name>
</gene>
<dbReference type="OrthoDB" id="738796at2759"/>
<evidence type="ECO:0000313" key="3">
    <source>
        <dbReference type="RefSeq" id="XP_004505091.2"/>
    </source>
</evidence>
<dbReference type="PANTHER" id="PTHR33544">
    <property type="entry name" value="DUF4005 DOMAIN-CONTAINING PROTEIN-RELATED"/>
    <property type="match status" value="1"/>
</dbReference>
<evidence type="ECO:0000256" key="1">
    <source>
        <dbReference type="SAM" id="SignalP"/>
    </source>
</evidence>
<name>A0A1S2YIQ9_CICAR</name>
<accession>A0A1S2YIQ9</accession>
<evidence type="ECO:0000313" key="2">
    <source>
        <dbReference type="Proteomes" id="UP000087171"/>
    </source>
</evidence>
<dbReference type="InterPro" id="IPR040344">
    <property type="entry name" value="At3g17950-like"/>
</dbReference>
<dbReference type="Proteomes" id="UP000087171">
    <property type="component" value="Chromosome Ca6"/>
</dbReference>